<evidence type="ECO:0000256" key="1">
    <source>
        <dbReference type="SAM" id="Coils"/>
    </source>
</evidence>
<protein>
    <submittedName>
        <fullName evidence="2">Uncharacterized protein</fullName>
    </submittedName>
</protein>
<evidence type="ECO:0000313" key="2">
    <source>
        <dbReference type="EMBL" id="KAK8048464.1"/>
    </source>
</evidence>
<dbReference type="GeneID" id="92094666"/>
<keyword evidence="3" id="KW-1185">Reference proteome</keyword>
<dbReference type="RefSeq" id="XP_066710713.1">
    <property type="nucleotide sequence ID" value="XM_066861603.1"/>
</dbReference>
<gene>
    <name evidence="2" type="ORF">PG994_010194</name>
</gene>
<dbReference type="Proteomes" id="UP001480595">
    <property type="component" value="Unassembled WGS sequence"/>
</dbReference>
<organism evidence="2 3">
    <name type="scientific">Apiospora phragmitis</name>
    <dbReference type="NCBI Taxonomy" id="2905665"/>
    <lineage>
        <taxon>Eukaryota</taxon>
        <taxon>Fungi</taxon>
        <taxon>Dikarya</taxon>
        <taxon>Ascomycota</taxon>
        <taxon>Pezizomycotina</taxon>
        <taxon>Sordariomycetes</taxon>
        <taxon>Xylariomycetidae</taxon>
        <taxon>Amphisphaeriales</taxon>
        <taxon>Apiosporaceae</taxon>
        <taxon>Apiospora</taxon>
    </lineage>
</organism>
<proteinExistence type="predicted"/>
<evidence type="ECO:0000313" key="3">
    <source>
        <dbReference type="Proteomes" id="UP001480595"/>
    </source>
</evidence>
<feature type="coiled-coil region" evidence="1">
    <location>
        <begin position="108"/>
        <end position="142"/>
    </location>
</feature>
<keyword evidence="1" id="KW-0175">Coiled coil</keyword>
<sequence>MDPPLEPPEPADAAALRLPVVAQQSIGGSCTPTLQQMLVLAERESSTYKKELPLARESISLGDHLREDIEYLQALLQVSISSFHVRCDNAQVGRWQAPRQQAAARTGASSLEERLTSKQHELARHREELASYEEAVQAGEQLWKDVQYVGQLAHFALCNFRKGKREIETMRLENRHPALHRGCRVSSGHHIPGQTTHLYL</sequence>
<comment type="caution">
    <text evidence="2">The sequence shown here is derived from an EMBL/GenBank/DDBJ whole genome shotgun (WGS) entry which is preliminary data.</text>
</comment>
<name>A0ABR1TP80_9PEZI</name>
<reference evidence="2 3" key="1">
    <citation type="submission" date="2023-01" db="EMBL/GenBank/DDBJ databases">
        <title>Analysis of 21 Apiospora genomes using comparative genomics revels a genus with tremendous synthesis potential of carbohydrate active enzymes and secondary metabolites.</title>
        <authorList>
            <person name="Sorensen T."/>
        </authorList>
    </citation>
    <scope>NUCLEOTIDE SEQUENCE [LARGE SCALE GENOMIC DNA]</scope>
    <source>
        <strain evidence="2 3">CBS 135458</strain>
    </source>
</reference>
<dbReference type="EMBL" id="JAQQWL010000011">
    <property type="protein sequence ID" value="KAK8048464.1"/>
    <property type="molecule type" value="Genomic_DNA"/>
</dbReference>
<accession>A0ABR1TP80</accession>